<dbReference type="PROSITE" id="PS50235">
    <property type="entry name" value="USP_3"/>
    <property type="match status" value="1"/>
</dbReference>
<feature type="domain" description="USP" evidence="2">
    <location>
        <begin position="366"/>
        <end position="724"/>
    </location>
</feature>
<dbReference type="GO" id="GO:0005634">
    <property type="term" value="C:nucleus"/>
    <property type="evidence" value="ECO:0007669"/>
    <property type="project" value="TreeGrafter"/>
</dbReference>
<feature type="compositionally biased region" description="Polar residues" evidence="1">
    <location>
        <begin position="285"/>
        <end position="297"/>
    </location>
</feature>
<dbReference type="Gene3D" id="3.90.70.10">
    <property type="entry name" value="Cysteine proteinases"/>
    <property type="match status" value="1"/>
</dbReference>
<dbReference type="GO" id="GO:0004843">
    <property type="term" value="F:cysteine-type deubiquitinase activity"/>
    <property type="evidence" value="ECO:0007669"/>
    <property type="project" value="InterPro"/>
</dbReference>
<dbReference type="PANTHER" id="PTHR24006:SF827">
    <property type="entry name" value="UBIQUITIN CARBOXYL-TERMINAL HYDROLASE 34"/>
    <property type="match status" value="1"/>
</dbReference>
<dbReference type="PANTHER" id="PTHR24006">
    <property type="entry name" value="UBIQUITIN CARBOXYL-TERMINAL HYDROLASE"/>
    <property type="match status" value="1"/>
</dbReference>
<reference evidence="3 4" key="1">
    <citation type="submission" date="2011-09" db="EMBL/GenBank/DDBJ databases">
        <title>The Genome Sequence of Plasmodium vivax North Korean.</title>
        <authorList>
            <consortium name="The Broad Institute Genome Sequencing Platform"/>
            <consortium name="The Broad Institute Genome Sequencing Center for Infectious Disease"/>
            <person name="Neafsey D."/>
            <person name="Carlton J."/>
            <person name="Barnwell J."/>
            <person name="Collins W."/>
            <person name="Escalante A."/>
            <person name="Mullikin J."/>
            <person name="Saul A."/>
            <person name="Guigo R."/>
            <person name="Camara F."/>
            <person name="Young S.K."/>
            <person name="Zeng Q."/>
            <person name="Gargeya S."/>
            <person name="Fitzgerald M."/>
            <person name="Haas B."/>
            <person name="Abouelleil A."/>
            <person name="Alvarado L."/>
            <person name="Arachchi H.M."/>
            <person name="Berlin A."/>
            <person name="Brown A."/>
            <person name="Chapman S.B."/>
            <person name="Chen Z."/>
            <person name="Dunbar C."/>
            <person name="Freedman E."/>
            <person name="Gearin G."/>
            <person name="Gellesch M."/>
            <person name="Goldberg J."/>
            <person name="Griggs A."/>
            <person name="Gujja S."/>
            <person name="Heiman D."/>
            <person name="Howarth C."/>
            <person name="Larson L."/>
            <person name="Lui A."/>
            <person name="MacDonald P.J.P."/>
            <person name="Montmayeur A."/>
            <person name="Murphy C."/>
            <person name="Neiman D."/>
            <person name="Pearson M."/>
            <person name="Priest M."/>
            <person name="Roberts A."/>
            <person name="Saif S."/>
            <person name="Shea T."/>
            <person name="Shenoy N."/>
            <person name="Sisk P."/>
            <person name="Stolte C."/>
            <person name="Sykes S."/>
            <person name="Wortman J."/>
            <person name="Nusbaum C."/>
            <person name="Birren B."/>
        </authorList>
    </citation>
    <scope>NUCLEOTIDE SEQUENCE [LARGE SCALE GENOMIC DNA]</scope>
    <source>
        <strain evidence="3 4">North Korean</strain>
    </source>
</reference>
<evidence type="ECO:0000313" key="3">
    <source>
        <dbReference type="EMBL" id="KNA02041.1"/>
    </source>
</evidence>
<sequence>MGGMSAPPCRSEEDTDENCITYDDMFRNYDSENNSEGRGSPEENCNVKDFITSLHFNNPLEERILSRRKASASQCGEKKAGRDNDDNDDGEAATHGDNGEEETSPNKEAGATVGEANGSACHQESKEDLFGSNPTRVGVFPMESSTPKQSLLGQNYHFTSRAYKNGGTSASAGAVGVGTLTAMMMPPDPFANENSVMKKFPSLGVLESEDEKVEKAEKRAENPEATKGLPPTNDNRRRAKKKDSLKSNATAKRDGSDPNVVPSQTEQTGNHSMNGPLNEFPYDNPMQTTTPPGSTPLSRSICIKKNPLNDNYQEVDFTTSALRRKTKSGEGNKLKRRGAAPKYLMLKVDTFELNKMTKSKLKHPPVGLVNLGNTCYLNSLLQALYSTVSFVVNLYLFNIREEPKEGGGEPCSNPFAEKESPASSPQGGAAQGGGSKMNTLSKQNTLSRLNTLNGTTPTNQVATAESERFLQELKNLYIIMTTTKKTYVSPDCILGLLPHELNNRNQQDVTELLRYIFDKLGGSSREFLRLIFSGVLVQKVQCQKCFFVSKKEEVIHDLSFPVPVKASERLSIQKFFDTFVQKEKIHGSNKYRCSKCNKKRNALKWNEIISPPCHLILILNRYNWSFSSNEKKKVKTHVKVNSKIVVNNFDYKLYGGIIHGGTSASSGHYYFIGKKSERDPQDEANDWYQMDDSVVSKTSSKSINRISKDPSNDHTPYVLFYRCKQAPLSPALHF</sequence>
<organism evidence="3 4">
    <name type="scientific">Plasmodium vivax North Korean</name>
    <dbReference type="NCBI Taxonomy" id="1035514"/>
    <lineage>
        <taxon>Eukaryota</taxon>
        <taxon>Sar</taxon>
        <taxon>Alveolata</taxon>
        <taxon>Apicomplexa</taxon>
        <taxon>Aconoidasida</taxon>
        <taxon>Haemosporida</taxon>
        <taxon>Plasmodiidae</taxon>
        <taxon>Plasmodium</taxon>
        <taxon>Plasmodium (Plasmodium)</taxon>
    </lineage>
</organism>
<dbReference type="Proteomes" id="UP000053239">
    <property type="component" value="Unassembled WGS sequence"/>
</dbReference>
<dbReference type="AlphaFoldDB" id="A0A0J9U1D2"/>
<proteinExistence type="predicted"/>
<dbReference type="EMBL" id="KQ235209">
    <property type="protein sequence ID" value="KNA02041.1"/>
    <property type="molecule type" value="Genomic_DNA"/>
</dbReference>
<gene>
    <name evidence="3" type="ORF">PVNG_04155</name>
</gene>
<dbReference type="InterPro" id="IPR018200">
    <property type="entry name" value="USP_CS"/>
</dbReference>
<feature type="region of interest" description="Disordered" evidence="1">
    <location>
        <begin position="26"/>
        <end position="46"/>
    </location>
</feature>
<dbReference type="GO" id="GO:0005829">
    <property type="term" value="C:cytosol"/>
    <property type="evidence" value="ECO:0007669"/>
    <property type="project" value="TreeGrafter"/>
</dbReference>
<evidence type="ECO:0000256" key="1">
    <source>
        <dbReference type="SAM" id="MobiDB-lite"/>
    </source>
</evidence>
<dbReference type="PROSITE" id="PS00972">
    <property type="entry name" value="USP_1"/>
    <property type="match status" value="1"/>
</dbReference>
<dbReference type="InterPro" id="IPR038765">
    <property type="entry name" value="Papain-like_cys_pep_sf"/>
</dbReference>
<feature type="region of interest" description="Disordered" evidence="1">
    <location>
        <begin position="67"/>
        <end position="137"/>
    </location>
</feature>
<feature type="region of interest" description="Disordered" evidence="1">
    <location>
        <begin position="403"/>
        <end position="440"/>
    </location>
</feature>
<feature type="compositionally biased region" description="Polar residues" evidence="1">
    <location>
        <begin position="261"/>
        <end position="275"/>
    </location>
</feature>
<evidence type="ECO:0000259" key="2">
    <source>
        <dbReference type="PROSITE" id="PS50235"/>
    </source>
</evidence>
<dbReference type="InterPro" id="IPR001394">
    <property type="entry name" value="Peptidase_C19_UCH"/>
</dbReference>
<keyword evidence="3" id="KW-0378">Hydrolase</keyword>
<evidence type="ECO:0000313" key="4">
    <source>
        <dbReference type="Proteomes" id="UP000053239"/>
    </source>
</evidence>
<dbReference type="GO" id="GO:0016579">
    <property type="term" value="P:protein deubiquitination"/>
    <property type="evidence" value="ECO:0007669"/>
    <property type="project" value="InterPro"/>
</dbReference>
<dbReference type="Pfam" id="PF00443">
    <property type="entry name" value="UCH"/>
    <property type="match status" value="1"/>
</dbReference>
<accession>A0A0J9U1D2</accession>
<dbReference type="InterPro" id="IPR050164">
    <property type="entry name" value="Peptidase_C19"/>
</dbReference>
<feature type="compositionally biased region" description="Basic and acidic residues" evidence="1">
    <location>
        <begin position="212"/>
        <end position="224"/>
    </location>
</feature>
<name>A0A0J9U1D2_PLAVI</name>
<protein>
    <submittedName>
        <fullName evidence="3">Ubiquitin carboxyl-terminal hydrolase</fullName>
    </submittedName>
</protein>
<dbReference type="InterPro" id="IPR028889">
    <property type="entry name" value="USP"/>
</dbReference>
<dbReference type="SUPFAM" id="SSF54001">
    <property type="entry name" value="Cysteine proteinases"/>
    <property type="match status" value="1"/>
</dbReference>
<feature type="region of interest" description="Disordered" evidence="1">
    <location>
        <begin position="1"/>
        <end position="20"/>
    </location>
</feature>
<feature type="region of interest" description="Disordered" evidence="1">
    <location>
        <begin position="208"/>
        <end position="297"/>
    </location>
</feature>